<gene>
    <name evidence="9" type="ORF">CQA54_06440</name>
</gene>
<protein>
    <recommendedName>
        <fullName evidence="3 8">Glucose-6-phosphate isomerase</fullName>
        <ecNumber evidence="3 8">5.3.1.9</ecNumber>
    </recommendedName>
</protein>
<dbReference type="GO" id="GO:0004347">
    <property type="term" value="F:glucose-6-phosphate isomerase activity"/>
    <property type="evidence" value="ECO:0007669"/>
    <property type="project" value="UniProtKB-EC"/>
</dbReference>
<dbReference type="PROSITE" id="PS51463">
    <property type="entry name" value="P_GLUCOSE_ISOMERASE_3"/>
    <property type="match status" value="1"/>
</dbReference>
<dbReference type="GO" id="GO:0048029">
    <property type="term" value="F:monosaccharide binding"/>
    <property type="evidence" value="ECO:0007669"/>
    <property type="project" value="TreeGrafter"/>
</dbReference>
<comment type="caution">
    <text evidence="9">The sequence shown here is derived from an EMBL/GenBank/DDBJ whole genome shotgun (WGS) entry which is preliminary data.</text>
</comment>
<dbReference type="OrthoDB" id="140919at2"/>
<dbReference type="RefSeq" id="WP_115571292.1">
    <property type="nucleotide sequence ID" value="NZ_NXLT01000005.1"/>
</dbReference>
<dbReference type="PANTHER" id="PTHR11469">
    <property type="entry name" value="GLUCOSE-6-PHOSPHATE ISOMERASE"/>
    <property type="match status" value="1"/>
</dbReference>
<dbReference type="GO" id="GO:0006094">
    <property type="term" value="P:gluconeogenesis"/>
    <property type="evidence" value="ECO:0007669"/>
    <property type="project" value="UniProtKB-KW"/>
</dbReference>
<accession>A0A3D8IPN9</accession>
<name>A0A3D8IPN9_9HELI</name>
<reference evidence="9 10" key="1">
    <citation type="submission" date="2018-04" db="EMBL/GenBank/DDBJ databases">
        <title>Novel Campyloabacter and Helicobacter Species and Strains.</title>
        <authorList>
            <person name="Mannion A.J."/>
            <person name="Shen Z."/>
            <person name="Fox J.G."/>
        </authorList>
    </citation>
    <scope>NUCLEOTIDE SEQUENCE [LARGE SCALE GENOMIC DNA]</scope>
    <source>
        <strain evidence="9 10">MIT 12-6600</strain>
    </source>
</reference>
<keyword evidence="5 8" id="KW-0324">Glycolysis</keyword>
<dbReference type="GO" id="GO:0005829">
    <property type="term" value="C:cytosol"/>
    <property type="evidence" value="ECO:0007669"/>
    <property type="project" value="TreeGrafter"/>
</dbReference>
<dbReference type="InterPro" id="IPR018189">
    <property type="entry name" value="Phosphoglucose_isomerase_CS"/>
</dbReference>
<evidence type="ECO:0000256" key="1">
    <source>
        <dbReference type="ARBA" id="ARBA00004926"/>
    </source>
</evidence>
<dbReference type="InterPro" id="IPR046348">
    <property type="entry name" value="SIS_dom_sf"/>
</dbReference>
<proteinExistence type="inferred from homology"/>
<dbReference type="UniPathway" id="UPA00109">
    <property type="reaction ID" value="UER00181"/>
</dbReference>
<evidence type="ECO:0000256" key="8">
    <source>
        <dbReference type="RuleBase" id="RU000612"/>
    </source>
</evidence>
<evidence type="ECO:0000256" key="7">
    <source>
        <dbReference type="ARBA" id="ARBA00029321"/>
    </source>
</evidence>
<evidence type="ECO:0000313" key="9">
    <source>
        <dbReference type="EMBL" id="RDU66594.1"/>
    </source>
</evidence>
<evidence type="ECO:0000256" key="4">
    <source>
        <dbReference type="ARBA" id="ARBA00022432"/>
    </source>
</evidence>
<dbReference type="SUPFAM" id="SSF53697">
    <property type="entry name" value="SIS domain"/>
    <property type="match status" value="1"/>
</dbReference>
<evidence type="ECO:0000256" key="5">
    <source>
        <dbReference type="ARBA" id="ARBA00023152"/>
    </source>
</evidence>
<dbReference type="Proteomes" id="UP000256514">
    <property type="component" value="Unassembled WGS sequence"/>
</dbReference>
<dbReference type="InterPro" id="IPR001672">
    <property type="entry name" value="G6P_Isomerase"/>
</dbReference>
<dbReference type="GO" id="GO:0051156">
    <property type="term" value="P:glucose 6-phosphate metabolic process"/>
    <property type="evidence" value="ECO:0007669"/>
    <property type="project" value="TreeGrafter"/>
</dbReference>
<comment type="catalytic activity">
    <reaction evidence="7 8">
        <text>alpha-D-glucose 6-phosphate = beta-D-fructose 6-phosphate</text>
        <dbReference type="Rhea" id="RHEA:11816"/>
        <dbReference type="ChEBI" id="CHEBI:57634"/>
        <dbReference type="ChEBI" id="CHEBI:58225"/>
        <dbReference type="EC" id="5.3.1.9"/>
    </reaction>
</comment>
<keyword evidence="6 8" id="KW-0413">Isomerase</keyword>
<dbReference type="PRINTS" id="PR00662">
    <property type="entry name" value="G6PISOMERASE"/>
</dbReference>
<dbReference type="EMBL" id="NXLT01000005">
    <property type="protein sequence ID" value="RDU66594.1"/>
    <property type="molecule type" value="Genomic_DNA"/>
</dbReference>
<dbReference type="EC" id="5.3.1.9" evidence="3 8"/>
<dbReference type="PANTHER" id="PTHR11469:SF1">
    <property type="entry name" value="GLUCOSE-6-PHOSPHATE ISOMERASE"/>
    <property type="match status" value="1"/>
</dbReference>
<dbReference type="GO" id="GO:0006096">
    <property type="term" value="P:glycolytic process"/>
    <property type="evidence" value="ECO:0007669"/>
    <property type="project" value="UniProtKB-UniPathway"/>
</dbReference>
<dbReference type="InterPro" id="IPR035482">
    <property type="entry name" value="SIS_PGI_2"/>
</dbReference>
<evidence type="ECO:0000256" key="6">
    <source>
        <dbReference type="ARBA" id="ARBA00023235"/>
    </source>
</evidence>
<dbReference type="Pfam" id="PF00342">
    <property type="entry name" value="PGI"/>
    <property type="match status" value="1"/>
</dbReference>
<evidence type="ECO:0000256" key="3">
    <source>
        <dbReference type="ARBA" id="ARBA00011952"/>
    </source>
</evidence>
<dbReference type="InterPro" id="IPR035476">
    <property type="entry name" value="SIS_PGI_1"/>
</dbReference>
<evidence type="ECO:0000313" key="10">
    <source>
        <dbReference type="Proteomes" id="UP000256514"/>
    </source>
</evidence>
<dbReference type="Gene3D" id="3.40.50.10490">
    <property type="entry name" value="Glucose-6-phosphate isomerase like protein, domain 1"/>
    <property type="match status" value="2"/>
</dbReference>
<dbReference type="AlphaFoldDB" id="A0A3D8IPN9"/>
<dbReference type="NCBIfam" id="NF003016">
    <property type="entry name" value="PRK03868.1"/>
    <property type="match status" value="1"/>
</dbReference>
<evidence type="ECO:0000256" key="2">
    <source>
        <dbReference type="ARBA" id="ARBA00006604"/>
    </source>
</evidence>
<organism evidence="9 10">
    <name type="scientific">Helicobacter equorum</name>
    <dbReference type="NCBI Taxonomy" id="361872"/>
    <lineage>
        <taxon>Bacteria</taxon>
        <taxon>Pseudomonadati</taxon>
        <taxon>Campylobacterota</taxon>
        <taxon>Epsilonproteobacteria</taxon>
        <taxon>Campylobacterales</taxon>
        <taxon>Helicobacteraceae</taxon>
        <taxon>Helicobacter</taxon>
    </lineage>
</organism>
<keyword evidence="4 8" id="KW-0312">Gluconeogenesis</keyword>
<sequence length="416" mass="46591">MLEFTHSFAHTAKDDTKCLTQIFESITKERANQTSGYYALPFSQKALQDSQQYLKQHKDLITKLKNIVIIGVGGSSLGLKALDTMLSSLPQRNAMKLRFLECTDCIAVETALKKVKVKNTLFIVISKSGSTIETSSLFKYVLETYNLLSKKHTPHIVAITDENSPLQKWCHKHKIASIGIDKNVGGRFSVLSSVGILPLMLLGYDVKKLLQGAKELAMRFFDRKEDHILQKALYLVQNREQYPINVLFSYSSILKEFNAWYVQLWAESLGKLNIHNKAVGLTPVGLVGSIDQHSFLQLIVQGCKDKSVTFISLKPTHYPKPRIPNTTLTFLESTDFANGASFATLLDKQCLATMQTLHAQGIPTDSIVIDKICEYNAGALVMYYELLTSCAGCALEINTYDQPGVEFGKTRLREMF</sequence>
<comment type="pathway">
    <text evidence="1 8">Carbohydrate degradation; glycolysis; D-glyceraldehyde 3-phosphate and glycerone phosphate from D-glucose: step 2/4.</text>
</comment>
<comment type="similarity">
    <text evidence="2 8">Belongs to the GPI family.</text>
</comment>
<dbReference type="CDD" id="cd05016">
    <property type="entry name" value="SIS_PGI_2"/>
    <property type="match status" value="1"/>
</dbReference>
<dbReference type="GO" id="GO:0097367">
    <property type="term" value="F:carbohydrate derivative binding"/>
    <property type="evidence" value="ECO:0007669"/>
    <property type="project" value="InterPro"/>
</dbReference>
<dbReference type="CDD" id="cd05015">
    <property type="entry name" value="SIS_PGI_1"/>
    <property type="match status" value="1"/>
</dbReference>
<dbReference type="PROSITE" id="PS00174">
    <property type="entry name" value="P_GLUCOSE_ISOMERASE_2"/>
    <property type="match status" value="1"/>
</dbReference>
<keyword evidence="10" id="KW-1185">Reference proteome</keyword>